<dbReference type="Pfam" id="PF00425">
    <property type="entry name" value="Chorismate_bind"/>
    <property type="match status" value="1"/>
</dbReference>
<dbReference type="InterPro" id="IPR015890">
    <property type="entry name" value="Chorismate_C"/>
</dbReference>
<feature type="domain" description="Anthranilate synthase component I N-terminal" evidence="17">
    <location>
        <begin position="31"/>
        <end position="176"/>
    </location>
</feature>
<name>A0ABQ6A7W7_9PROT</name>
<evidence type="ECO:0000256" key="14">
    <source>
        <dbReference type="ARBA" id="ARBA00047683"/>
    </source>
</evidence>
<evidence type="ECO:0000256" key="7">
    <source>
        <dbReference type="ARBA" id="ARBA00022605"/>
    </source>
</evidence>
<dbReference type="InterPro" id="IPR005801">
    <property type="entry name" value="ADC_synthase"/>
</dbReference>
<feature type="domain" description="Chorismate-utilising enzyme C-terminal" evidence="16">
    <location>
        <begin position="229"/>
        <end position="482"/>
    </location>
</feature>
<evidence type="ECO:0000256" key="2">
    <source>
        <dbReference type="ARBA" id="ARBA00004873"/>
    </source>
</evidence>
<keyword evidence="12 15" id="KW-0456">Lyase</keyword>
<evidence type="ECO:0000256" key="9">
    <source>
        <dbReference type="ARBA" id="ARBA00022822"/>
    </source>
</evidence>
<keyword evidence="11 15" id="KW-0057">Aromatic amino acid biosynthesis</keyword>
<proteinExistence type="inferred from homology"/>
<reference evidence="19" key="1">
    <citation type="journal article" date="2019" name="Int. J. Syst. Evol. Microbiol.">
        <title>The Global Catalogue of Microorganisms (GCM) 10K type strain sequencing project: providing services to taxonomists for standard genome sequencing and annotation.</title>
        <authorList>
            <consortium name="The Broad Institute Genomics Platform"/>
            <consortium name="The Broad Institute Genome Sequencing Center for Infectious Disease"/>
            <person name="Wu L."/>
            <person name="Ma J."/>
        </authorList>
    </citation>
    <scope>NUCLEOTIDE SEQUENCE [LARGE SCALE GENOMIC DNA]</scope>
    <source>
        <strain evidence="19">NBRC 112502</strain>
    </source>
</reference>
<dbReference type="PANTHER" id="PTHR11236">
    <property type="entry name" value="AMINOBENZOATE/ANTHRANILATE SYNTHASE"/>
    <property type="match status" value="1"/>
</dbReference>
<comment type="function">
    <text evidence="13 15">Part of a heterotetrameric complex that catalyzes the two-step biosynthesis of anthranilate, an intermediate in the biosynthesis of L-tryptophan. In the first step, the glutamine-binding beta subunit (TrpG) of anthranilate synthase (AS) provides the glutamine amidotransferase activity which generates ammonia as a substrate that, along with chorismate, is used in the second step, catalyzed by the large alpha subunit of AS (TrpE) to produce anthranilate. In the absence of TrpG, TrpE can synthesize anthranilate directly from chorismate and high concentrations of ammonia.</text>
</comment>
<evidence type="ECO:0000313" key="18">
    <source>
        <dbReference type="EMBL" id="GLR66667.1"/>
    </source>
</evidence>
<comment type="caution">
    <text evidence="18">The sequence shown here is derived from an EMBL/GenBank/DDBJ whole genome shotgun (WGS) entry which is preliminary data.</text>
</comment>
<comment type="similarity">
    <text evidence="3 15">Belongs to the anthranilate synthase component I family.</text>
</comment>
<keyword evidence="8 15" id="KW-0479">Metal-binding</keyword>
<protein>
    <recommendedName>
        <fullName evidence="6 15">Anthranilate synthase component 1</fullName>
        <ecNumber evidence="5 15">4.1.3.27</ecNumber>
    </recommendedName>
</protein>
<dbReference type="SUPFAM" id="SSF56322">
    <property type="entry name" value="ADC synthase"/>
    <property type="match status" value="1"/>
</dbReference>
<dbReference type="InterPro" id="IPR019999">
    <property type="entry name" value="Anth_synth_I-like"/>
</dbReference>
<sequence>MNAISPDRFEEFRAAYEQGRGALVWRHGIADLLTPVAAFMKAAHGQPYSFLLESVEGGTARGRYSVIGMAPDLIWRCEKGVATINRDARGEAGEFLPVGDTPLESLRDLIAETKLHVPEGLPPMTGGLSGYLGYDMVRLMEKLPETKPDVLGIPDGVLVRPGVFIIFDGVTDEMTLAAPVYPRAGISAASAYAAAELRLNNVAKALDRPVPKLTGTLEGPLEQSCNMEKDEFLTMVETAKNYIRAGDVFQVVPSQRFEAKFSLPPFALYRSLRRVNPAPFLFYLDFGDFVAVGSSPEILVRLRDGVVTIRPLAGTRRRGMNKADDLALEAELLADPKERAEHLMLLDLGRNDVGRVSEIGSVKVVESFAVERFSHVMHLSSTVEGRVRPECDQLDVLIAGFPAGTLSGAPKVRAMEIIEELEPSRRGLYAGCIGYFAANGTMDTCIGLRTAVVKDGVMYVQSGVGVVADSDPEAEYAESVQKARALFRAAEDAARYVTAPEQMS</sequence>
<evidence type="ECO:0000256" key="15">
    <source>
        <dbReference type="RuleBase" id="RU364045"/>
    </source>
</evidence>
<comment type="catalytic activity">
    <reaction evidence="14 15">
        <text>chorismate + L-glutamine = anthranilate + pyruvate + L-glutamate + H(+)</text>
        <dbReference type="Rhea" id="RHEA:21732"/>
        <dbReference type="ChEBI" id="CHEBI:15361"/>
        <dbReference type="ChEBI" id="CHEBI:15378"/>
        <dbReference type="ChEBI" id="CHEBI:16567"/>
        <dbReference type="ChEBI" id="CHEBI:29748"/>
        <dbReference type="ChEBI" id="CHEBI:29985"/>
        <dbReference type="ChEBI" id="CHEBI:58359"/>
        <dbReference type="EC" id="4.1.3.27"/>
    </reaction>
</comment>
<dbReference type="PRINTS" id="PR00095">
    <property type="entry name" value="ANTSNTHASEI"/>
</dbReference>
<accession>A0ABQ6A7W7</accession>
<dbReference type="PANTHER" id="PTHR11236:SF48">
    <property type="entry name" value="ISOCHORISMATE SYNTHASE MENF"/>
    <property type="match status" value="1"/>
</dbReference>
<dbReference type="Pfam" id="PF04715">
    <property type="entry name" value="Anth_synt_I_N"/>
    <property type="match status" value="1"/>
</dbReference>
<keyword evidence="7 15" id="KW-0028">Amino-acid biosynthesis</keyword>
<comment type="subunit">
    <text evidence="4 15">Heterotetramer consisting of two non-identical subunits: a beta subunit (TrpG) and a large alpha subunit (TrpE).</text>
</comment>
<evidence type="ECO:0000313" key="19">
    <source>
        <dbReference type="Proteomes" id="UP001156641"/>
    </source>
</evidence>
<dbReference type="NCBIfam" id="TIGR00564">
    <property type="entry name" value="trpE_most"/>
    <property type="match status" value="1"/>
</dbReference>
<evidence type="ECO:0000259" key="16">
    <source>
        <dbReference type="Pfam" id="PF00425"/>
    </source>
</evidence>
<evidence type="ECO:0000256" key="3">
    <source>
        <dbReference type="ARBA" id="ARBA00009562"/>
    </source>
</evidence>
<organism evidence="18 19">
    <name type="scientific">Acidocella aquatica</name>
    <dbReference type="NCBI Taxonomy" id="1922313"/>
    <lineage>
        <taxon>Bacteria</taxon>
        <taxon>Pseudomonadati</taxon>
        <taxon>Pseudomonadota</taxon>
        <taxon>Alphaproteobacteria</taxon>
        <taxon>Acetobacterales</taxon>
        <taxon>Acidocellaceae</taxon>
        <taxon>Acidocella</taxon>
    </lineage>
</organism>
<dbReference type="EMBL" id="BSOS01000033">
    <property type="protein sequence ID" value="GLR66667.1"/>
    <property type="molecule type" value="Genomic_DNA"/>
</dbReference>
<evidence type="ECO:0000256" key="1">
    <source>
        <dbReference type="ARBA" id="ARBA00001946"/>
    </source>
</evidence>
<dbReference type="EC" id="4.1.3.27" evidence="5 15"/>
<keyword evidence="9 15" id="KW-0822">Tryptophan biosynthesis</keyword>
<evidence type="ECO:0000256" key="6">
    <source>
        <dbReference type="ARBA" id="ARBA00020653"/>
    </source>
</evidence>
<dbReference type="Proteomes" id="UP001156641">
    <property type="component" value="Unassembled WGS sequence"/>
</dbReference>
<dbReference type="Gene3D" id="3.60.120.10">
    <property type="entry name" value="Anthranilate synthase"/>
    <property type="match status" value="1"/>
</dbReference>
<comment type="cofactor">
    <cofactor evidence="1 15">
        <name>Mg(2+)</name>
        <dbReference type="ChEBI" id="CHEBI:18420"/>
    </cofactor>
</comment>
<evidence type="ECO:0000256" key="10">
    <source>
        <dbReference type="ARBA" id="ARBA00022842"/>
    </source>
</evidence>
<evidence type="ECO:0000256" key="13">
    <source>
        <dbReference type="ARBA" id="ARBA00025634"/>
    </source>
</evidence>
<keyword evidence="19" id="KW-1185">Reference proteome</keyword>
<dbReference type="RefSeq" id="WP_284257373.1">
    <property type="nucleotide sequence ID" value="NZ_BSOS01000033.1"/>
</dbReference>
<dbReference type="InterPro" id="IPR005256">
    <property type="entry name" value="Anth_synth_I_PabB"/>
</dbReference>
<evidence type="ECO:0000256" key="4">
    <source>
        <dbReference type="ARBA" id="ARBA00011575"/>
    </source>
</evidence>
<evidence type="ECO:0000256" key="11">
    <source>
        <dbReference type="ARBA" id="ARBA00023141"/>
    </source>
</evidence>
<evidence type="ECO:0000256" key="12">
    <source>
        <dbReference type="ARBA" id="ARBA00023239"/>
    </source>
</evidence>
<evidence type="ECO:0000259" key="17">
    <source>
        <dbReference type="Pfam" id="PF04715"/>
    </source>
</evidence>
<gene>
    <name evidence="15" type="primary">trpE</name>
    <name evidence="18" type="ORF">GCM10010909_13470</name>
</gene>
<evidence type="ECO:0000256" key="5">
    <source>
        <dbReference type="ARBA" id="ARBA00012266"/>
    </source>
</evidence>
<dbReference type="InterPro" id="IPR006805">
    <property type="entry name" value="Anth_synth_I_N"/>
</dbReference>
<evidence type="ECO:0000256" key="8">
    <source>
        <dbReference type="ARBA" id="ARBA00022723"/>
    </source>
</evidence>
<keyword evidence="10 15" id="KW-0460">Magnesium</keyword>
<comment type="pathway">
    <text evidence="2 15">Amino-acid biosynthesis; L-tryptophan biosynthesis; L-tryptophan from chorismate: step 1/5.</text>
</comment>